<dbReference type="Gene3D" id="3.10.129.10">
    <property type="entry name" value="Hotdog Thioesterase"/>
    <property type="match status" value="1"/>
</dbReference>
<name>A0A059KI08_9BURK</name>
<dbReference type="InterPro" id="IPR029069">
    <property type="entry name" value="HotDog_dom_sf"/>
</dbReference>
<dbReference type="RefSeq" id="WP_037484329.1">
    <property type="nucleotide sequence ID" value="NZ_AZRA01000100.1"/>
</dbReference>
<comment type="similarity">
    <text evidence="1">Belongs to the 4-hydroxybenzoyl-CoA thioesterase family.</text>
</comment>
<dbReference type="CDD" id="cd00586">
    <property type="entry name" value="4HBT"/>
    <property type="match status" value="1"/>
</dbReference>
<dbReference type="SUPFAM" id="SSF54637">
    <property type="entry name" value="Thioesterase/thiol ester dehydrase-isomerase"/>
    <property type="match status" value="1"/>
</dbReference>
<dbReference type="EMBL" id="AZRA01000100">
    <property type="protein sequence ID" value="KDB51092.1"/>
    <property type="molecule type" value="Genomic_DNA"/>
</dbReference>
<dbReference type="GO" id="GO:0047617">
    <property type="term" value="F:fatty acyl-CoA hydrolase activity"/>
    <property type="evidence" value="ECO:0007669"/>
    <property type="project" value="TreeGrafter"/>
</dbReference>
<accession>A0A059KI08</accession>
<dbReference type="Pfam" id="PF13279">
    <property type="entry name" value="4HBT_2"/>
    <property type="match status" value="1"/>
</dbReference>
<evidence type="ECO:0000256" key="2">
    <source>
        <dbReference type="ARBA" id="ARBA00022801"/>
    </source>
</evidence>
<evidence type="ECO:0000313" key="3">
    <source>
        <dbReference type="EMBL" id="KDB51092.1"/>
    </source>
</evidence>
<dbReference type="AlphaFoldDB" id="A0A059KI08"/>
<reference evidence="3 4" key="1">
    <citation type="journal article" date="2014" name="FEMS Microbiol. Ecol.">
        <title>Sphaerotilus natans encrusted with nanoball-shaped Fe(III) oxide minerals formed by nitrate-reducing mixotrophic Fe(II) oxidation.</title>
        <authorList>
            <person name="Park S."/>
            <person name="Kim D.H."/>
            <person name="Lee J.H."/>
            <person name="Hur H.G."/>
        </authorList>
    </citation>
    <scope>NUCLEOTIDE SEQUENCE [LARGE SCALE GENOMIC DNA]</scope>
    <source>
        <strain evidence="3 4">DSM 6575</strain>
    </source>
</reference>
<evidence type="ECO:0000313" key="4">
    <source>
        <dbReference type="Proteomes" id="UP000026714"/>
    </source>
</evidence>
<dbReference type="Proteomes" id="UP000026714">
    <property type="component" value="Unassembled WGS sequence"/>
</dbReference>
<organism evidence="3 4">
    <name type="scientific">Sphaerotilus natans subsp. natans DSM 6575</name>
    <dbReference type="NCBI Taxonomy" id="1286631"/>
    <lineage>
        <taxon>Bacteria</taxon>
        <taxon>Pseudomonadati</taxon>
        <taxon>Pseudomonadota</taxon>
        <taxon>Betaproteobacteria</taxon>
        <taxon>Burkholderiales</taxon>
        <taxon>Sphaerotilaceae</taxon>
        <taxon>Sphaerotilus</taxon>
    </lineage>
</organism>
<keyword evidence="4" id="KW-1185">Reference proteome</keyword>
<gene>
    <name evidence="3" type="ORF">X805_33190</name>
</gene>
<sequence length="149" mass="16438">MSTHPPTTRADYPHVGSVSTRWNDNDRYGHVNNAVYYQYFDSVINEVLIHQGGLDIQRGEVVGFIVRSECDFLAPVAYPGLLEVGVVVRRLGRSSVTYETALLRPGEDRPAAIGRMVHVFVDTASGRPTDIPAPIRAVLERLLRPLPGG</sequence>
<dbReference type="eggNOG" id="COG0824">
    <property type="taxonomic scope" value="Bacteria"/>
</dbReference>
<proteinExistence type="inferred from homology"/>
<comment type="caution">
    <text evidence="3">The sequence shown here is derived from an EMBL/GenBank/DDBJ whole genome shotgun (WGS) entry which is preliminary data.</text>
</comment>
<dbReference type="InterPro" id="IPR050563">
    <property type="entry name" value="4-hydroxybenzoyl-CoA_TE"/>
</dbReference>
<dbReference type="PANTHER" id="PTHR31793">
    <property type="entry name" value="4-HYDROXYBENZOYL-COA THIOESTERASE FAMILY MEMBER"/>
    <property type="match status" value="1"/>
</dbReference>
<keyword evidence="2" id="KW-0378">Hydrolase</keyword>
<dbReference type="PANTHER" id="PTHR31793:SF27">
    <property type="entry name" value="NOVEL THIOESTERASE SUPERFAMILY DOMAIN AND SAPOSIN A-TYPE DOMAIN CONTAINING PROTEIN (0610012H03RIK)"/>
    <property type="match status" value="1"/>
</dbReference>
<protein>
    <submittedName>
        <fullName evidence="3">Thioesterase superfamily protein</fullName>
    </submittedName>
</protein>
<dbReference type="STRING" id="34103.SAMN05421778_12833"/>
<evidence type="ECO:0000256" key="1">
    <source>
        <dbReference type="ARBA" id="ARBA00005953"/>
    </source>
</evidence>